<dbReference type="SUPFAM" id="SSF47459">
    <property type="entry name" value="HLH, helix-loop-helix DNA-binding domain"/>
    <property type="match status" value="1"/>
</dbReference>
<dbReference type="PANTHER" id="PTHR46055">
    <property type="entry name" value="CIRCADIAN LOCOMOTER OUTPUT CYCLES PROTEIN KAPUT"/>
    <property type="match status" value="1"/>
</dbReference>
<dbReference type="PANTHER" id="PTHR46055:SF2">
    <property type="entry name" value="CIRCADIAN LOCOMOTER OUTPUT CYCLES PROTEIN KAPUT"/>
    <property type="match status" value="1"/>
</dbReference>
<evidence type="ECO:0000256" key="2">
    <source>
        <dbReference type="ARBA" id="ARBA00023242"/>
    </source>
</evidence>
<dbReference type="Gene3D" id="3.30.450.20">
    <property type="entry name" value="PAS domain"/>
    <property type="match status" value="2"/>
</dbReference>
<dbReference type="PROSITE" id="PS50888">
    <property type="entry name" value="BHLH"/>
    <property type="match status" value="1"/>
</dbReference>
<dbReference type="Pfam" id="PF00010">
    <property type="entry name" value="HLH"/>
    <property type="match status" value="1"/>
</dbReference>
<dbReference type="CDD" id="cd19734">
    <property type="entry name" value="bHLH-PAS_CLOCK"/>
    <property type="match status" value="1"/>
</dbReference>
<dbReference type="Pfam" id="PF14598">
    <property type="entry name" value="PAS_11"/>
    <property type="match status" value="1"/>
</dbReference>
<gene>
    <name evidence="4" type="ORF">ASZ78_001706</name>
</gene>
<keyword evidence="1" id="KW-0090">Biological rhythms</keyword>
<dbReference type="CDD" id="cd00130">
    <property type="entry name" value="PAS"/>
    <property type="match status" value="1"/>
</dbReference>
<dbReference type="GO" id="GO:0046983">
    <property type="term" value="F:protein dimerization activity"/>
    <property type="evidence" value="ECO:0007669"/>
    <property type="project" value="InterPro"/>
</dbReference>
<dbReference type="FunFam" id="4.10.280.10:FF:000013">
    <property type="entry name" value="Circadian locomoter output cycles protein kaput"/>
    <property type="match status" value="1"/>
</dbReference>
<dbReference type="InterPro" id="IPR047230">
    <property type="entry name" value="CLOCK-like"/>
</dbReference>
<dbReference type="InterPro" id="IPR011598">
    <property type="entry name" value="bHLH_dom"/>
</dbReference>
<evidence type="ECO:0000256" key="1">
    <source>
        <dbReference type="ARBA" id="ARBA00023108"/>
    </source>
</evidence>
<dbReference type="STRING" id="9009.A0A226MI26"/>
<feature type="domain" description="BHLH" evidence="3">
    <location>
        <begin position="186"/>
        <end position="236"/>
    </location>
</feature>
<dbReference type="GO" id="GO:0032922">
    <property type="term" value="P:circadian regulation of gene expression"/>
    <property type="evidence" value="ECO:0007669"/>
    <property type="project" value="InterPro"/>
</dbReference>
<dbReference type="AlphaFoldDB" id="A0A226MI26"/>
<dbReference type="Gene3D" id="4.10.280.10">
    <property type="entry name" value="Helix-loop-helix DNA-binding domain"/>
    <property type="match status" value="1"/>
</dbReference>
<dbReference type="InterPro" id="IPR000014">
    <property type="entry name" value="PAS"/>
</dbReference>
<protein>
    <recommendedName>
        <fullName evidence="3">BHLH domain-containing protein</fullName>
    </recommendedName>
</protein>
<proteinExistence type="predicted"/>
<dbReference type="SUPFAM" id="SSF55785">
    <property type="entry name" value="PYP-like sensor domain (PAS domain)"/>
    <property type="match status" value="1"/>
</dbReference>
<accession>A0A226MI26</accession>
<dbReference type="OrthoDB" id="411251at2759"/>
<name>A0A226MI26_CALSU</name>
<organism evidence="4 5">
    <name type="scientific">Callipepla squamata</name>
    <name type="common">Scaled quail</name>
    <dbReference type="NCBI Taxonomy" id="9009"/>
    <lineage>
        <taxon>Eukaryota</taxon>
        <taxon>Metazoa</taxon>
        <taxon>Chordata</taxon>
        <taxon>Craniata</taxon>
        <taxon>Vertebrata</taxon>
        <taxon>Euteleostomi</taxon>
        <taxon>Archelosauria</taxon>
        <taxon>Archosauria</taxon>
        <taxon>Dinosauria</taxon>
        <taxon>Saurischia</taxon>
        <taxon>Theropoda</taxon>
        <taxon>Coelurosauria</taxon>
        <taxon>Aves</taxon>
        <taxon>Neognathae</taxon>
        <taxon>Galloanserae</taxon>
        <taxon>Galliformes</taxon>
        <taxon>Odontophoridae</taxon>
        <taxon>Callipepla</taxon>
    </lineage>
</organism>
<sequence>MQRQKLVLIFQVVDITCMHFDKTALEKECSSSSVAASRRVVVNSEWVLYKLVDLGVSAPLSKCSVKPVPSFAKTSGKLFGRYMLNVSAISLPASGDMAKTVLVVGEKLRTMNASDMIREVKGNMGSLERDGWEEKKTGKRTNVYHKTKVCYVMFFTISTHKMSSIADRNDGSIFDGLVEEDDKDKAKRVSRNKSEKKRRDQFNVLIKELGSMLPGNARKMDKSTVLQKSIDFLRKHKEITAQSDASEIRQDWKPTFLSNEEFTQLMLESDLVDQSVFNFIPEGEHSEIYKILSSHLLESDSLTPEYLKSKNQLEFCCHMLRGTIDPKEQPTYEYVKFIGNFKCLNNVPNSAHNGFEGTIQRSHRPSYEDKVCFIATVRLATPQFIKEMCTVEEPNEEFTSRHSLEWKFLFLDHRAPPIIGYLPFEVLGTSGYDYYHVDDLDNLAKCHEH</sequence>
<dbReference type="GO" id="GO:0070888">
    <property type="term" value="F:E-box binding"/>
    <property type="evidence" value="ECO:0007669"/>
    <property type="project" value="TreeGrafter"/>
</dbReference>
<dbReference type="SMART" id="SM00353">
    <property type="entry name" value="HLH"/>
    <property type="match status" value="1"/>
</dbReference>
<dbReference type="GO" id="GO:1990513">
    <property type="term" value="C:CLOCK-BMAL transcription complex"/>
    <property type="evidence" value="ECO:0007669"/>
    <property type="project" value="TreeGrafter"/>
</dbReference>
<comment type="caution">
    <text evidence="4">The sequence shown here is derived from an EMBL/GenBank/DDBJ whole genome shotgun (WGS) entry which is preliminary data.</text>
</comment>
<dbReference type="InterPro" id="IPR035965">
    <property type="entry name" value="PAS-like_dom_sf"/>
</dbReference>
<reference evidence="4 5" key="1">
    <citation type="submission" date="2016-07" db="EMBL/GenBank/DDBJ databases">
        <title>Disparate Historic Effective Population Sizes Predicted by Modern Levels of Genome Diversity for the Scaled Quail (Callipepla squamata) and the Northern Bobwhite (Colinus virginianus): Inferences from First and Second Generation Draft Genome Assemblies for Sympatric New World Quail.</title>
        <authorList>
            <person name="Oldeschulte D.L."/>
            <person name="Halley Y.A."/>
            <person name="Bhattarai E.K."/>
            <person name="Brashear W.A."/>
            <person name="Hill J."/>
            <person name="Metz R.P."/>
            <person name="Johnson C.D."/>
            <person name="Rollins D."/>
            <person name="Peterson M.J."/>
            <person name="Bickhart D.M."/>
            <person name="Decker J.E."/>
            <person name="Seabury C.M."/>
        </authorList>
    </citation>
    <scope>NUCLEOTIDE SEQUENCE [LARGE SCALE GENOMIC DNA]</scope>
    <source>
        <strain evidence="4 5">Texas</strain>
        <tissue evidence="4">Leg muscle</tissue>
    </source>
</reference>
<evidence type="ECO:0000259" key="3">
    <source>
        <dbReference type="PROSITE" id="PS50888"/>
    </source>
</evidence>
<dbReference type="InterPro" id="IPR036638">
    <property type="entry name" value="HLH_DNA-bd_sf"/>
</dbReference>
<dbReference type="EMBL" id="MCFN01000877">
    <property type="protein sequence ID" value="OXB54679.1"/>
    <property type="molecule type" value="Genomic_DNA"/>
</dbReference>
<dbReference type="GO" id="GO:0000981">
    <property type="term" value="F:DNA-binding transcription factor activity, RNA polymerase II-specific"/>
    <property type="evidence" value="ECO:0007669"/>
    <property type="project" value="InterPro"/>
</dbReference>
<evidence type="ECO:0000313" key="4">
    <source>
        <dbReference type="EMBL" id="OXB54679.1"/>
    </source>
</evidence>
<keyword evidence="5" id="KW-1185">Reference proteome</keyword>
<evidence type="ECO:0000313" key="5">
    <source>
        <dbReference type="Proteomes" id="UP000198323"/>
    </source>
</evidence>
<dbReference type="Proteomes" id="UP000198323">
    <property type="component" value="Unassembled WGS sequence"/>
</dbReference>
<keyword evidence="2" id="KW-0539">Nucleus</keyword>